<dbReference type="PANTHER" id="PTHR46148">
    <property type="entry name" value="CHROMO DOMAIN-CONTAINING PROTEIN"/>
    <property type="match status" value="1"/>
</dbReference>
<dbReference type="AlphaFoldDB" id="A0AAQ3SPV3"/>
<dbReference type="Proteomes" id="UP001341281">
    <property type="component" value="Chromosome 02"/>
</dbReference>
<organism evidence="2 3">
    <name type="scientific">Paspalum notatum var. saurae</name>
    <dbReference type="NCBI Taxonomy" id="547442"/>
    <lineage>
        <taxon>Eukaryota</taxon>
        <taxon>Viridiplantae</taxon>
        <taxon>Streptophyta</taxon>
        <taxon>Embryophyta</taxon>
        <taxon>Tracheophyta</taxon>
        <taxon>Spermatophyta</taxon>
        <taxon>Magnoliopsida</taxon>
        <taxon>Liliopsida</taxon>
        <taxon>Poales</taxon>
        <taxon>Poaceae</taxon>
        <taxon>PACMAD clade</taxon>
        <taxon>Panicoideae</taxon>
        <taxon>Andropogonodae</taxon>
        <taxon>Paspaleae</taxon>
        <taxon>Paspalinae</taxon>
        <taxon>Paspalum</taxon>
    </lineage>
</organism>
<sequence>MLRACAIRYGTSWDKCLPYAEFSYNNGYQATRRNRRLKLCTARGEKRGIWDDIIRDAERQLRIVRENLRVARSGREVMPMDLSFKVDDHVYLKVSPMRGIRRFNMKGKLAPRYIGPFKIPEKKGKVAYRPELPPGLSCVHDVFHVSQLKKCLRVPEEQAPLEGLEVREDRLTREHPVKILDTSERNTRNKKIKMCRVRWSHHTKREATWEREDE</sequence>
<dbReference type="EMBL" id="CP144746">
    <property type="protein sequence ID" value="WVZ58205.1"/>
    <property type="molecule type" value="Genomic_DNA"/>
</dbReference>
<evidence type="ECO:0000259" key="1">
    <source>
        <dbReference type="Pfam" id="PF24626"/>
    </source>
</evidence>
<dbReference type="InterPro" id="IPR056924">
    <property type="entry name" value="SH3_Tf2-1"/>
</dbReference>
<evidence type="ECO:0000313" key="3">
    <source>
        <dbReference type="Proteomes" id="UP001341281"/>
    </source>
</evidence>
<feature type="domain" description="Tf2-1-like SH3-like" evidence="1">
    <location>
        <begin position="88"/>
        <end position="151"/>
    </location>
</feature>
<reference evidence="2 3" key="1">
    <citation type="submission" date="2024-02" db="EMBL/GenBank/DDBJ databases">
        <title>High-quality chromosome-scale genome assembly of Pensacola bahiagrass (Paspalum notatum Flugge var. saurae).</title>
        <authorList>
            <person name="Vega J.M."/>
            <person name="Podio M."/>
            <person name="Orjuela J."/>
            <person name="Siena L.A."/>
            <person name="Pessino S.C."/>
            <person name="Combes M.C."/>
            <person name="Mariac C."/>
            <person name="Albertini E."/>
            <person name="Pupilli F."/>
            <person name="Ortiz J.P.A."/>
            <person name="Leblanc O."/>
        </authorList>
    </citation>
    <scope>NUCLEOTIDE SEQUENCE [LARGE SCALE GENOMIC DNA]</scope>
    <source>
        <strain evidence="2">R1</strain>
        <tissue evidence="2">Leaf</tissue>
    </source>
</reference>
<dbReference type="PANTHER" id="PTHR46148:SF57">
    <property type="entry name" value="OS12G0499874 PROTEIN"/>
    <property type="match status" value="1"/>
</dbReference>
<dbReference type="Pfam" id="PF24626">
    <property type="entry name" value="SH3_Tf2-1"/>
    <property type="match status" value="1"/>
</dbReference>
<gene>
    <name evidence="2" type="ORF">U9M48_008494</name>
</gene>
<evidence type="ECO:0000313" key="2">
    <source>
        <dbReference type="EMBL" id="WVZ58205.1"/>
    </source>
</evidence>
<name>A0AAQ3SPV3_PASNO</name>
<accession>A0AAQ3SPV3</accession>
<protein>
    <recommendedName>
        <fullName evidence="1">Tf2-1-like SH3-like domain-containing protein</fullName>
    </recommendedName>
</protein>
<keyword evidence="3" id="KW-1185">Reference proteome</keyword>
<proteinExistence type="predicted"/>